<evidence type="ECO:0000313" key="1">
    <source>
        <dbReference type="EMBL" id="XBV87921.1"/>
    </source>
</evidence>
<evidence type="ECO:0008006" key="2">
    <source>
        <dbReference type="Google" id="ProtNLM"/>
    </source>
</evidence>
<dbReference type="AlphaFoldDB" id="A0AAU7UIG7"/>
<sequence length="329" mass="36602">MRAIDLETQVLAAVERIRKGEKTENDLIECKRAWPSNNKARQLAGSLNRAAGDAVIYVIGIDEKDGSIHDTSDTDILDWWSQIVGQFDQVPAEMVRHIDVPISNESVVGIAFSSDRAPYVVKTGSPKPSLEIPIREGTGTRTARRDEVLRMLAPAIRVPAATVLESNFSAVHYPPLASAENAANDYRREESVHAFGTADFFVEHDGRDLVTLPTHAMDGIIEVGDLSFTLNVTPDWFQSETKAPRKEYIDRQREAVLISGPGVVPLRVDVEGLLLSHRKLLETTNSVTVRLHLGILHTSKPLVIEMELNTNPREHQLPEDLNRWSVRGK</sequence>
<gene>
    <name evidence="1" type="ORF">AAFP32_10095</name>
</gene>
<reference evidence="1" key="1">
    <citation type="submission" date="2024-06" db="EMBL/GenBank/DDBJ databases">
        <title>Brevibacterium koreense sp. nov., isolated from jogae-jeotgal, a Korean fermented seafood.</title>
        <authorList>
            <person name="Whon T.W."/>
            <person name="Nam S."/>
            <person name="Kim Y."/>
        </authorList>
    </citation>
    <scope>NUCLEOTIDE SEQUENCE</scope>
    <source>
        <strain evidence="1">CBA3109</strain>
    </source>
</reference>
<dbReference type="EMBL" id="CP158281">
    <property type="protein sequence ID" value="XBV87921.1"/>
    <property type="molecule type" value="Genomic_DNA"/>
</dbReference>
<name>A0AAU7UIG7_9MICO</name>
<dbReference type="KEGG" id="bkr:AAFP32_10095"/>
<proteinExistence type="predicted"/>
<accession>A0AAU7UIG7</accession>
<organism evidence="1">
    <name type="scientific">Brevibacterium koreense</name>
    <dbReference type="NCBI Taxonomy" id="3140787"/>
    <lineage>
        <taxon>Bacteria</taxon>
        <taxon>Bacillati</taxon>
        <taxon>Actinomycetota</taxon>
        <taxon>Actinomycetes</taxon>
        <taxon>Micrococcales</taxon>
        <taxon>Brevibacteriaceae</taxon>
        <taxon>Brevibacterium</taxon>
    </lineage>
</organism>
<protein>
    <recommendedName>
        <fullName evidence="2">Schlafen AlbA-2 domain-containing protein</fullName>
    </recommendedName>
</protein>
<dbReference type="RefSeq" id="WP_350269033.1">
    <property type="nucleotide sequence ID" value="NZ_CP158281.1"/>
</dbReference>